<dbReference type="PANTHER" id="PTHR48100">
    <property type="entry name" value="BROAD-SPECIFICITY PHOSPHATASE YOR283W-RELATED"/>
    <property type="match status" value="1"/>
</dbReference>
<reference evidence="4" key="1">
    <citation type="submission" date="2021-01" db="EMBL/GenBank/DDBJ databases">
        <authorList>
            <person name="Corre E."/>
            <person name="Pelletier E."/>
            <person name="Niang G."/>
            <person name="Scheremetjew M."/>
            <person name="Finn R."/>
            <person name="Kale V."/>
            <person name="Holt S."/>
            <person name="Cochrane G."/>
            <person name="Meng A."/>
            <person name="Brown T."/>
            <person name="Cohen L."/>
        </authorList>
    </citation>
    <scope>NUCLEOTIDE SEQUENCE</scope>
    <source>
        <strain evidence="4">CCMP645</strain>
    </source>
</reference>
<sequence length="273" mass="29388">MGRALMKDAAAEHAASDVQASLVSEGTEVMIVRHGRTTWNEEGRIQGSGDAPLTEAGEIEAVRLGERLAMGLGRKPTVCYSSPLRRATRTAEILCGHLGLQICVEEDLRERAYGCLEGLTSEEQKAQHPEAHKRNRAREDEYEIPGGGESRANARKRVLAVIKRIALRHAGQRVLIVTHSGVLSTLATTLIGAKVNAGRPGPVLPNVAINLFRWQGGSEGGWQLVLWGDKGDFACETPLAGQSYRPYWSLAACTGLAFVAGAFAGSRLRSITP</sequence>
<evidence type="ECO:0008006" key="5">
    <source>
        <dbReference type="Google" id="ProtNLM"/>
    </source>
</evidence>
<evidence type="ECO:0000256" key="1">
    <source>
        <dbReference type="PIRSR" id="PIRSR613078-1"/>
    </source>
</evidence>
<dbReference type="InterPro" id="IPR050275">
    <property type="entry name" value="PGM_Phosphatase"/>
</dbReference>
<feature type="active site" description="Tele-phosphohistidine intermediate" evidence="1">
    <location>
        <position position="34"/>
    </location>
</feature>
<feature type="binding site" evidence="2">
    <location>
        <begin position="110"/>
        <end position="113"/>
    </location>
    <ligand>
        <name>substrate</name>
    </ligand>
</feature>
<protein>
    <recommendedName>
        <fullName evidence="5">Phosphoglycerate mutase (2,3-diphosphoglycerate-dependent)</fullName>
    </recommendedName>
</protein>
<dbReference type="GO" id="GO:0005829">
    <property type="term" value="C:cytosol"/>
    <property type="evidence" value="ECO:0007669"/>
    <property type="project" value="TreeGrafter"/>
</dbReference>
<dbReference type="Pfam" id="PF00300">
    <property type="entry name" value="His_Phos_1"/>
    <property type="match status" value="1"/>
</dbReference>
<feature type="binding site" evidence="2">
    <location>
        <position position="86"/>
    </location>
    <ligand>
        <name>substrate</name>
    </ligand>
</feature>
<gene>
    <name evidence="4" type="ORF">PCAR00345_LOCUS15356</name>
</gene>
<dbReference type="CDD" id="cd07067">
    <property type="entry name" value="HP_PGM_like"/>
    <property type="match status" value="1"/>
</dbReference>
<dbReference type="SMART" id="SM00855">
    <property type="entry name" value="PGAM"/>
    <property type="match status" value="1"/>
</dbReference>
<feature type="region of interest" description="Disordered" evidence="3">
    <location>
        <begin position="124"/>
        <end position="148"/>
    </location>
</feature>
<evidence type="ECO:0000256" key="2">
    <source>
        <dbReference type="PIRSR" id="PIRSR613078-2"/>
    </source>
</evidence>
<dbReference type="PANTHER" id="PTHR48100:SF44">
    <property type="entry name" value="PHOSPHATASE C1620.13-RELATED"/>
    <property type="match status" value="1"/>
</dbReference>
<evidence type="ECO:0000256" key="3">
    <source>
        <dbReference type="SAM" id="MobiDB-lite"/>
    </source>
</evidence>
<evidence type="ECO:0000313" key="4">
    <source>
        <dbReference type="EMBL" id="CAE0762744.1"/>
    </source>
</evidence>
<dbReference type="AlphaFoldDB" id="A0A7S4BDW3"/>
<dbReference type="SUPFAM" id="SSF53254">
    <property type="entry name" value="Phosphoglycerate mutase-like"/>
    <property type="match status" value="1"/>
</dbReference>
<accession>A0A7S4BDW3</accession>
<dbReference type="InterPro" id="IPR013078">
    <property type="entry name" value="His_Pase_superF_clade-1"/>
</dbReference>
<dbReference type="Gene3D" id="3.40.50.1240">
    <property type="entry name" value="Phosphoglycerate mutase-like"/>
    <property type="match status" value="1"/>
</dbReference>
<dbReference type="InterPro" id="IPR029033">
    <property type="entry name" value="His_PPase_superfam"/>
</dbReference>
<organism evidence="4">
    <name type="scientific">Chrysotila carterae</name>
    <name type="common">Marine alga</name>
    <name type="synonym">Syracosphaera carterae</name>
    <dbReference type="NCBI Taxonomy" id="13221"/>
    <lineage>
        <taxon>Eukaryota</taxon>
        <taxon>Haptista</taxon>
        <taxon>Haptophyta</taxon>
        <taxon>Prymnesiophyceae</taxon>
        <taxon>Isochrysidales</taxon>
        <taxon>Isochrysidaceae</taxon>
        <taxon>Chrysotila</taxon>
    </lineage>
</organism>
<proteinExistence type="predicted"/>
<feature type="binding site" evidence="2">
    <location>
        <begin position="33"/>
        <end position="40"/>
    </location>
    <ligand>
        <name>substrate</name>
    </ligand>
</feature>
<feature type="active site" description="Proton donor/acceptor" evidence="1">
    <location>
        <position position="110"/>
    </location>
</feature>
<dbReference type="EMBL" id="HBIZ01024264">
    <property type="protein sequence ID" value="CAE0762744.1"/>
    <property type="molecule type" value="Transcribed_RNA"/>
</dbReference>
<name>A0A7S4BDW3_CHRCT</name>
<dbReference type="GO" id="GO:0016791">
    <property type="term" value="F:phosphatase activity"/>
    <property type="evidence" value="ECO:0007669"/>
    <property type="project" value="TreeGrafter"/>
</dbReference>